<feature type="transmembrane region" description="Helical" evidence="7">
    <location>
        <begin position="284"/>
        <end position="306"/>
    </location>
</feature>
<keyword evidence="6 7" id="KW-0472">Membrane</keyword>
<dbReference type="Pfam" id="PF03773">
    <property type="entry name" value="ArsP_1"/>
    <property type="match status" value="1"/>
</dbReference>
<feature type="domain" description="TRASH" evidence="8">
    <location>
        <begin position="360"/>
        <end position="398"/>
    </location>
</feature>
<dbReference type="PANTHER" id="PTHR42775:SF1">
    <property type="entry name" value="PERMEASE RV2963-RELATED"/>
    <property type="match status" value="1"/>
</dbReference>
<keyword evidence="3" id="KW-1003">Cell membrane</keyword>
<evidence type="ECO:0000256" key="2">
    <source>
        <dbReference type="ARBA" id="ARBA00006386"/>
    </source>
</evidence>
<evidence type="ECO:0000256" key="7">
    <source>
        <dbReference type="SAM" id="Phobius"/>
    </source>
</evidence>
<evidence type="ECO:0000256" key="5">
    <source>
        <dbReference type="ARBA" id="ARBA00022989"/>
    </source>
</evidence>
<dbReference type="Pfam" id="PF04945">
    <property type="entry name" value="YHS"/>
    <property type="match status" value="1"/>
</dbReference>
<comment type="subcellular location">
    <subcellularLocation>
        <location evidence="1">Cell membrane</location>
        <topology evidence="1">Multi-pass membrane protein</topology>
    </subcellularLocation>
</comment>
<comment type="caution">
    <text evidence="9">The sequence shown here is derived from an EMBL/GenBank/DDBJ whole genome shotgun (WGS) entry which is preliminary data.</text>
</comment>
<dbReference type="InterPro" id="IPR007029">
    <property type="entry name" value="YHS_dom"/>
</dbReference>
<dbReference type="AlphaFoldDB" id="A0A2W5Z5S3"/>
<evidence type="ECO:0000313" key="9">
    <source>
        <dbReference type="EMBL" id="PZR79417.1"/>
    </source>
</evidence>
<dbReference type="SUPFAM" id="SSF47240">
    <property type="entry name" value="Ferritin-like"/>
    <property type="match status" value="1"/>
</dbReference>
<dbReference type="InterPro" id="IPR053166">
    <property type="entry name" value="UPF0718_permease"/>
</dbReference>
<sequence length="411" mass="44657">MFWETLWPLVLGFGLSGAVQAFSSRDAMQQKLGNHRPAAVMRASGYGMVSSSCSYAASAMAKSLFVKGADYIAAMVFMFASTNLVLELGIVLIVLMGWQFAVGEFVGGVIMITLLATLGALCLRGPRVSAARQRLGTDLPEHQHGAGQDPELSRRDLSLRLRSKADWADAATYTMSDLTMLRRELVIGYTVAGFLTVLVPTSVWQTVFVSGHGAWASIENVIVGPFIAIISFVCSIGNVPLAAALWKGGISFGGVVSFIFADLIAFPLLMIYRRYYGIRLTLRMLAVFWALMSTAGLITGEILGAGGLVPSTRPTSVAPAHFSWNYTTYLNIVFLALFAVLYWTYRNRERLGASGRYTKDPVCGMQVETAQAPASLRHGGSRWYFCSDHCAERFSADVVRHAAVRSPRSGS</sequence>
<feature type="transmembrane region" description="Helical" evidence="7">
    <location>
        <begin position="72"/>
        <end position="99"/>
    </location>
</feature>
<dbReference type="GO" id="GO:0005886">
    <property type="term" value="C:plasma membrane"/>
    <property type="evidence" value="ECO:0007669"/>
    <property type="project" value="UniProtKB-SubCell"/>
</dbReference>
<feature type="transmembrane region" description="Helical" evidence="7">
    <location>
        <begin position="326"/>
        <end position="345"/>
    </location>
</feature>
<dbReference type="InterPro" id="IPR005524">
    <property type="entry name" value="DUF318"/>
</dbReference>
<dbReference type="InterPro" id="IPR009078">
    <property type="entry name" value="Ferritin-like_SF"/>
</dbReference>
<feature type="transmembrane region" description="Helical" evidence="7">
    <location>
        <begin position="252"/>
        <end position="272"/>
    </location>
</feature>
<evidence type="ECO:0000313" key="10">
    <source>
        <dbReference type="Proteomes" id="UP000248724"/>
    </source>
</evidence>
<comment type="similarity">
    <text evidence="2">Belongs to the UPF0718 family.</text>
</comment>
<feature type="transmembrane region" description="Helical" evidence="7">
    <location>
        <begin position="105"/>
        <end position="123"/>
    </location>
</feature>
<dbReference type="PANTHER" id="PTHR42775">
    <property type="entry name" value="PERMEASE RV2963-RELATED"/>
    <property type="match status" value="1"/>
</dbReference>
<dbReference type="Proteomes" id="UP000248724">
    <property type="component" value="Unassembled WGS sequence"/>
</dbReference>
<keyword evidence="5 7" id="KW-1133">Transmembrane helix</keyword>
<keyword evidence="4 7" id="KW-0812">Transmembrane</keyword>
<organism evidence="9 10">
    <name type="scientific">Candidatus Aeolococcus gillhamiae</name>
    <dbReference type="NCBI Taxonomy" id="3127015"/>
    <lineage>
        <taxon>Bacteria</taxon>
        <taxon>Bacillati</taxon>
        <taxon>Candidatus Dormiibacterota</taxon>
        <taxon>Candidatus Dormibacteria</taxon>
        <taxon>Candidatus Aeolococcales</taxon>
        <taxon>Candidatus Aeolococcaceae</taxon>
        <taxon>Candidatus Aeolococcus</taxon>
    </lineage>
</organism>
<name>A0A2W5Z5S3_9BACT</name>
<proteinExistence type="inferred from homology"/>
<dbReference type="InterPro" id="IPR011017">
    <property type="entry name" value="TRASH_dom"/>
</dbReference>
<evidence type="ECO:0000259" key="8">
    <source>
        <dbReference type="SMART" id="SM00746"/>
    </source>
</evidence>
<dbReference type="SMART" id="SM00746">
    <property type="entry name" value="TRASH"/>
    <property type="match status" value="1"/>
</dbReference>
<evidence type="ECO:0000256" key="6">
    <source>
        <dbReference type="ARBA" id="ARBA00023136"/>
    </source>
</evidence>
<protein>
    <recommendedName>
        <fullName evidence="8">TRASH domain-containing protein</fullName>
    </recommendedName>
</protein>
<gene>
    <name evidence="9" type="ORF">DLM65_10785</name>
</gene>
<evidence type="ECO:0000256" key="1">
    <source>
        <dbReference type="ARBA" id="ARBA00004651"/>
    </source>
</evidence>
<evidence type="ECO:0000256" key="3">
    <source>
        <dbReference type="ARBA" id="ARBA00022475"/>
    </source>
</evidence>
<dbReference type="EMBL" id="QHBU01000207">
    <property type="protein sequence ID" value="PZR79417.1"/>
    <property type="molecule type" value="Genomic_DNA"/>
</dbReference>
<evidence type="ECO:0000256" key="4">
    <source>
        <dbReference type="ARBA" id="ARBA00022692"/>
    </source>
</evidence>
<accession>A0A2W5Z5S3</accession>
<reference evidence="9 10" key="1">
    <citation type="journal article" date="2017" name="Nature">
        <title>Atmospheric trace gases support primary production in Antarctic desert surface soil.</title>
        <authorList>
            <person name="Ji M."/>
            <person name="Greening C."/>
            <person name="Vanwonterghem I."/>
            <person name="Carere C.R."/>
            <person name="Bay S.K."/>
            <person name="Steen J.A."/>
            <person name="Montgomery K."/>
            <person name="Lines T."/>
            <person name="Beardall J."/>
            <person name="van Dorst J."/>
            <person name="Snape I."/>
            <person name="Stott M.B."/>
            <person name="Hugenholtz P."/>
            <person name="Ferrari B.C."/>
        </authorList>
    </citation>
    <scope>NUCLEOTIDE SEQUENCE [LARGE SCALE GENOMIC DNA]</scope>
    <source>
        <strain evidence="9">RRmetagenome_bin12</strain>
    </source>
</reference>